<dbReference type="PANTHER" id="PTHR43633">
    <property type="entry name" value="ALCOHOL DEHYDROGENASE YQHD"/>
    <property type="match status" value="1"/>
</dbReference>
<dbReference type="SUPFAM" id="SSF56796">
    <property type="entry name" value="Dehydroquinate synthase-like"/>
    <property type="match status" value="1"/>
</dbReference>
<accession>A0A1I1VG49</accession>
<comment type="similarity">
    <text evidence="2">Belongs to the iron-containing alcohol dehydrogenase family.</text>
</comment>
<dbReference type="InterPro" id="IPR044731">
    <property type="entry name" value="BDH-like"/>
</dbReference>
<dbReference type="GO" id="GO:1990002">
    <property type="term" value="F:methylglyoxal reductase (NADPH) (acetol producing) activity"/>
    <property type="evidence" value="ECO:0007669"/>
    <property type="project" value="TreeGrafter"/>
</dbReference>
<feature type="domain" description="Fe-containing alcohol dehydrogenase-like C-terminal" evidence="5">
    <location>
        <begin position="187"/>
        <end position="348"/>
    </location>
</feature>
<dbReference type="CDD" id="cd08187">
    <property type="entry name" value="BDH"/>
    <property type="match status" value="1"/>
</dbReference>
<gene>
    <name evidence="6" type="ORF">SAMN05216204_13931</name>
</gene>
<dbReference type="PROSITE" id="PS00060">
    <property type="entry name" value="ADH_IRON_2"/>
    <property type="match status" value="1"/>
</dbReference>
<keyword evidence="7" id="KW-1185">Reference proteome</keyword>
<dbReference type="FunFam" id="3.40.50.1970:FF:000003">
    <property type="entry name" value="Alcohol dehydrogenase, iron-containing"/>
    <property type="match status" value="1"/>
</dbReference>
<comment type="cofactor">
    <cofactor evidence="1">
        <name>Fe cation</name>
        <dbReference type="ChEBI" id="CHEBI:24875"/>
    </cofactor>
</comment>
<dbReference type="GO" id="GO:0046872">
    <property type="term" value="F:metal ion binding"/>
    <property type="evidence" value="ECO:0007669"/>
    <property type="project" value="InterPro"/>
</dbReference>
<dbReference type="Gene3D" id="3.40.50.1970">
    <property type="match status" value="1"/>
</dbReference>
<dbReference type="InterPro" id="IPR001670">
    <property type="entry name" value="ADH_Fe/GldA"/>
</dbReference>
<evidence type="ECO:0000313" key="6">
    <source>
        <dbReference type="EMBL" id="SFD81894.1"/>
    </source>
</evidence>
<dbReference type="Pfam" id="PF00465">
    <property type="entry name" value="Fe-ADH"/>
    <property type="match status" value="1"/>
</dbReference>
<name>A0A1I1VG49_9BURK</name>
<dbReference type="GO" id="GO:1990362">
    <property type="term" value="F:butanol dehydrogenase (NAD+) activity"/>
    <property type="evidence" value="ECO:0007669"/>
    <property type="project" value="InterPro"/>
</dbReference>
<dbReference type="PANTHER" id="PTHR43633:SF1">
    <property type="entry name" value="ALCOHOL DEHYDROGENASE YQHD"/>
    <property type="match status" value="1"/>
</dbReference>
<evidence type="ECO:0000313" key="7">
    <source>
        <dbReference type="Proteomes" id="UP000198639"/>
    </source>
</evidence>
<dbReference type="FunFam" id="1.20.1090.10:FF:000005">
    <property type="entry name" value="Alcohol dehydrogenase YqhD"/>
    <property type="match status" value="1"/>
</dbReference>
<dbReference type="Gene3D" id="1.20.1090.10">
    <property type="entry name" value="Dehydroquinate synthase-like - alpha domain"/>
    <property type="match status" value="1"/>
</dbReference>
<dbReference type="InterPro" id="IPR018211">
    <property type="entry name" value="ADH_Fe_CS"/>
</dbReference>
<dbReference type="InterPro" id="IPR056798">
    <property type="entry name" value="ADH_Fe_C"/>
</dbReference>
<evidence type="ECO:0000256" key="3">
    <source>
        <dbReference type="ARBA" id="ARBA00023002"/>
    </source>
</evidence>
<dbReference type="RefSeq" id="WP_091876777.1">
    <property type="nucleotide sequence ID" value="NZ_FOLD01000039.1"/>
</dbReference>
<evidence type="ECO:0000259" key="4">
    <source>
        <dbReference type="Pfam" id="PF00465"/>
    </source>
</evidence>
<dbReference type="EMBL" id="FOLD01000039">
    <property type="protein sequence ID" value="SFD81894.1"/>
    <property type="molecule type" value="Genomic_DNA"/>
</dbReference>
<feature type="domain" description="Alcohol dehydrogenase iron-type/glycerol dehydrogenase GldA" evidence="4">
    <location>
        <begin position="9"/>
        <end position="175"/>
    </location>
</feature>
<evidence type="ECO:0000256" key="2">
    <source>
        <dbReference type="ARBA" id="ARBA00007358"/>
    </source>
</evidence>
<sequence>MQNFDFYNPTRIVFGAGTIASLARLVPQTARVLVLFGGASAEKTGTLAEVRQALGERFVQEFGGIEPNPSYETLMRAVEQVRREKLDFLLAVGGGSVIDGAKFVAAAADHEGDPWNIMETGGASVTGALPFGTVLTLPATGSEMNNGSVVTLKATHTKLPFRSVHVFPQFSVLDPTKTYTLPEKQVANGLVDAFVHITEQYLTYPVQALAQDRFAEGLLQTLVEIAPRAIAAPEDYATRSNLMWTASLALNGLIGAGVPQDWATHMIGHELTALYDIDHARTLAIVLPAVLDIQRDKKRDKLLQYGERVWGITAGSEEQRIDAAIAATRHFFEGLGIPTRLSAYGLGMAAVNDVVGQLGAHGMTRLGEHGDVDLALSRAILETAL</sequence>
<evidence type="ECO:0000256" key="1">
    <source>
        <dbReference type="ARBA" id="ARBA00001962"/>
    </source>
</evidence>
<protein>
    <submittedName>
        <fullName evidence="6">NADP-dependent alcohol dehydrogenase</fullName>
    </submittedName>
</protein>
<dbReference type="STRING" id="1164594.SAMN05216204_13931"/>
<dbReference type="Pfam" id="PF25137">
    <property type="entry name" value="ADH_Fe_C"/>
    <property type="match status" value="1"/>
</dbReference>
<dbReference type="GO" id="GO:0008106">
    <property type="term" value="F:alcohol dehydrogenase (NADP+) activity"/>
    <property type="evidence" value="ECO:0007669"/>
    <property type="project" value="TreeGrafter"/>
</dbReference>
<dbReference type="GO" id="GO:0005829">
    <property type="term" value="C:cytosol"/>
    <property type="evidence" value="ECO:0007669"/>
    <property type="project" value="TreeGrafter"/>
</dbReference>
<dbReference type="AlphaFoldDB" id="A0A1I1VG49"/>
<organism evidence="6 7">
    <name type="scientific">Massilia yuzhufengensis</name>
    <dbReference type="NCBI Taxonomy" id="1164594"/>
    <lineage>
        <taxon>Bacteria</taxon>
        <taxon>Pseudomonadati</taxon>
        <taxon>Pseudomonadota</taxon>
        <taxon>Betaproteobacteria</taxon>
        <taxon>Burkholderiales</taxon>
        <taxon>Oxalobacteraceae</taxon>
        <taxon>Telluria group</taxon>
        <taxon>Massilia</taxon>
    </lineage>
</organism>
<dbReference type="Proteomes" id="UP000198639">
    <property type="component" value="Unassembled WGS sequence"/>
</dbReference>
<reference evidence="7" key="1">
    <citation type="submission" date="2016-10" db="EMBL/GenBank/DDBJ databases">
        <authorList>
            <person name="Varghese N."/>
            <person name="Submissions S."/>
        </authorList>
    </citation>
    <scope>NUCLEOTIDE SEQUENCE [LARGE SCALE GENOMIC DNA]</scope>
    <source>
        <strain evidence="7">CGMCC 1.12041</strain>
    </source>
</reference>
<dbReference type="OrthoDB" id="9778433at2"/>
<keyword evidence="3" id="KW-0560">Oxidoreductase</keyword>
<dbReference type="PROSITE" id="PS00913">
    <property type="entry name" value="ADH_IRON_1"/>
    <property type="match status" value="1"/>
</dbReference>
<proteinExistence type="inferred from homology"/>
<evidence type="ECO:0000259" key="5">
    <source>
        <dbReference type="Pfam" id="PF25137"/>
    </source>
</evidence>